<gene>
    <name evidence="2" type="ORF">UFOPK1493_01219</name>
</gene>
<name>A0A6J6CNJ4_9ZZZZ</name>
<evidence type="ECO:0000313" key="2">
    <source>
        <dbReference type="EMBL" id="CAB4553172.1"/>
    </source>
</evidence>
<dbReference type="PANTHER" id="PTHR34293">
    <property type="entry name" value="HTH-TYPE TRANSCRIPTIONAL REGULATOR TRMBL2"/>
    <property type="match status" value="1"/>
</dbReference>
<feature type="domain" description="Transcription regulator TrmB N-terminal" evidence="1">
    <location>
        <begin position="2"/>
        <end position="65"/>
    </location>
</feature>
<dbReference type="InterPro" id="IPR036388">
    <property type="entry name" value="WH-like_DNA-bd_sf"/>
</dbReference>
<proteinExistence type="predicted"/>
<organism evidence="2">
    <name type="scientific">freshwater metagenome</name>
    <dbReference type="NCBI Taxonomy" id="449393"/>
    <lineage>
        <taxon>unclassified sequences</taxon>
        <taxon>metagenomes</taxon>
        <taxon>ecological metagenomes</taxon>
    </lineage>
</organism>
<dbReference type="InterPro" id="IPR051797">
    <property type="entry name" value="TrmB-like"/>
</dbReference>
<dbReference type="CDD" id="cd09124">
    <property type="entry name" value="PLDc_like_TrmB_middle"/>
    <property type="match status" value="1"/>
</dbReference>
<dbReference type="EMBL" id="CAEZSR010000034">
    <property type="protein sequence ID" value="CAB4553172.1"/>
    <property type="molecule type" value="Genomic_DNA"/>
</dbReference>
<accession>A0A6J6CNJ4</accession>
<protein>
    <submittedName>
        <fullName evidence="2">Unannotated protein</fullName>
    </submittedName>
</protein>
<dbReference type="Pfam" id="PF01978">
    <property type="entry name" value="TrmB"/>
    <property type="match status" value="1"/>
</dbReference>
<evidence type="ECO:0000259" key="1">
    <source>
        <dbReference type="Pfam" id="PF01978"/>
    </source>
</evidence>
<dbReference type="InterPro" id="IPR002831">
    <property type="entry name" value="Tscrpt_reg_TrmB_N"/>
</dbReference>
<dbReference type="PANTHER" id="PTHR34293:SF1">
    <property type="entry name" value="HTH-TYPE TRANSCRIPTIONAL REGULATOR TRMBL2"/>
    <property type="match status" value="1"/>
</dbReference>
<reference evidence="2" key="1">
    <citation type="submission" date="2020-05" db="EMBL/GenBank/DDBJ databases">
        <authorList>
            <person name="Chiriac C."/>
            <person name="Salcher M."/>
            <person name="Ghai R."/>
            <person name="Kavagutti S V."/>
        </authorList>
    </citation>
    <scope>NUCLEOTIDE SEQUENCE</scope>
</reference>
<dbReference type="Gene3D" id="1.10.10.10">
    <property type="entry name" value="Winged helix-like DNA-binding domain superfamily/Winged helix DNA-binding domain"/>
    <property type="match status" value="1"/>
</dbReference>
<sequence length="268" mass="28376">MSGYEAKAYVALLAHSSQMNGYEVAKASGVPRSTVYETLSKLVARGAAFEVKGESGAVSYVALPAEALVGRLRRELSGTIDGLATVLPALARLPETRVVTQLQGGTAVLERAADVVEGAQVSVFVSVWPDAAAALRGPIERAVARGVDVSTLVFGPIEQLAGRMYVHRFSTPEVVLERLGRRVVTVVADHAAVLIAAVDPGDTWGIWSDDPAVALVAAEYVRHDIALQLIAERARDTGLGGFWDTDPELERLRSASRLAAPLRPSGEA</sequence>
<dbReference type="AlphaFoldDB" id="A0A6J6CNJ4"/>